<evidence type="ECO:0000313" key="1">
    <source>
        <dbReference type="EMBL" id="KAL1252868.1"/>
    </source>
</evidence>
<dbReference type="EMBL" id="JAYMGO010000021">
    <property type="protein sequence ID" value="KAL1252868.1"/>
    <property type="molecule type" value="Genomic_DNA"/>
</dbReference>
<organism evidence="1 2">
    <name type="scientific">Cirrhinus molitorella</name>
    <name type="common">mud carp</name>
    <dbReference type="NCBI Taxonomy" id="172907"/>
    <lineage>
        <taxon>Eukaryota</taxon>
        <taxon>Metazoa</taxon>
        <taxon>Chordata</taxon>
        <taxon>Craniata</taxon>
        <taxon>Vertebrata</taxon>
        <taxon>Euteleostomi</taxon>
        <taxon>Actinopterygii</taxon>
        <taxon>Neopterygii</taxon>
        <taxon>Teleostei</taxon>
        <taxon>Ostariophysi</taxon>
        <taxon>Cypriniformes</taxon>
        <taxon>Cyprinidae</taxon>
        <taxon>Labeoninae</taxon>
        <taxon>Labeonini</taxon>
        <taxon>Cirrhinus</taxon>
    </lineage>
</organism>
<protein>
    <submittedName>
        <fullName evidence="1">Uncharacterized protein</fullName>
    </submittedName>
</protein>
<accession>A0ABR3LJ05</accession>
<name>A0ABR3LJ05_9TELE</name>
<sequence length="100" mass="11386">MNHVQQWNSSTRLGISMCLCQRCSYSISNDELRYRPSTKTTTNDDRVSVISPQRTVHTIDTITMCTPAQYNVRFCVLCVCMRQRAMWGMRGGVSVQVTSS</sequence>
<gene>
    <name evidence="1" type="ORF">QQF64_017561</name>
</gene>
<comment type="caution">
    <text evidence="1">The sequence shown here is derived from an EMBL/GenBank/DDBJ whole genome shotgun (WGS) entry which is preliminary data.</text>
</comment>
<evidence type="ECO:0000313" key="2">
    <source>
        <dbReference type="Proteomes" id="UP001558613"/>
    </source>
</evidence>
<keyword evidence="2" id="KW-1185">Reference proteome</keyword>
<reference evidence="1 2" key="1">
    <citation type="submission" date="2023-09" db="EMBL/GenBank/DDBJ databases">
        <authorList>
            <person name="Wang M."/>
        </authorList>
    </citation>
    <scope>NUCLEOTIDE SEQUENCE [LARGE SCALE GENOMIC DNA]</scope>
    <source>
        <strain evidence="1">GT-2023</strain>
        <tissue evidence="1">Liver</tissue>
    </source>
</reference>
<proteinExistence type="predicted"/>
<dbReference type="Proteomes" id="UP001558613">
    <property type="component" value="Unassembled WGS sequence"/>
</dbReference>